<dbReference type="InterPro" id="IPR016180">
    <property type="entry name" value="Ribosomal_uL16_dom"/>
</dbReference>
<dbReference type="InterPro" id="IPR000114">
    <property type="entry name" value="Ribosomal_uL16_bact-type"/>
</dbReference>
<dbReference type="Pfam" id="PF00252">
    <property type="entry name" value="Ribosomal_L16"/>
    <property type="match status" value="1"/>
</dbReference>
<evidence type="ECO:0000256" key="1">
    <source>
        <dbReference type="ARBA" id="ARBA00008931"/>
    </source>
</evidence>
<dbReference type="STRING" id="1069680.M7PEP2"/>
<dbReference type="OrthoDB" id="268521at2759"/>
<evidence type="ECO:0000256" key="3">
    <source>
        <dbReference type="ARBA" id="ARBA00023274"/>
    </source>
</evidence>
<dbReference type="eggNOG" id="KOG3422">
    <property type="taxonomic scope" value="Eukaryota"/>
</dbReference>
<reference evidence="6" key="1">
    <citation type="journal article" date="2016" name="Nat. Commun.">
        <title>Genome analysis of three Pneumocystis species reveals adaptation mechanisms to life exclusively in mammalian hosts.</title>
        <authorList>
            <person name="Ma L."/>
            <person name="Chen Z."/>
            <person name="Huang D.W."/>
            <person name="Kutty G."/>
            <person name="Ishihara M."/>
            <person name="Wang H."/>
            <person name="Abouelleil A."/>
            <person name="Bishop L."/>
            <person name="Davey E."/>
            <person name="Deng R."/>
            <person name="Deng X."/>
            <person name="Fan L."/>
            <person name="Fantoni G."/>
            <person name="Fitzgerald M."/>
            <person name="Gogineni E."/>
            <person name="Goldberg J.M."/>
            <person name="Handley G."/>
            <person name="Hu X."/>
            <person name="Huber C."/>
            <person name="Jiao X."/>
            <person name="Jones K."/>
            <person name="Levin J.Z."/>
            <person name="Liu Y."/>
            <person name="Macdonald P."/>
            <person name="Melnikov A."/>
            <person name="Raley C."/>
            <person name="Sassi M."/>
            <person name="Sherman B.T."/>
            <person name="Song X."/>
            <person name="Sykes S."/>
            <person name="Tran B."/>
            <person name="Walsh L."/>
            <person name="Xia Y."/>
            <person name="Yang J."/>
            <person name="Young S."/>
            <person name="Zeng Q."/>
            <person name="Zheng X."/>
            <person name="Stephens R."/>
            <person name="Nusbaum C."/>
            <person name="Birren B.W."/>
            <person name="Azadi P."/>
            <person name="Lempicki R.A."/>
            <person name="Cuomo C.A."/>
            <person name="Kovacs J.A."/>
        </authorList>
    </citation>
    <scope>NUCLEOTIDE SEQUENCE [LARGE SCALE GENOMIC DNA]</scope>
    <source>
        <strain evidence="6">B123</strain>
    </source>
</reference>
<dbReference type="CDD" id="cd01433">
    <property type="entry name" value="Ribosomal_L16_L10e"/>
    <property type="match status" value="1"/>
</dbReference>
<dbReference type="SUPFAM" id="SSF54686">
    <property type="entry name" value="Ribosomal protein L16p/L10e"/>
    <property type="match status" value="1"/>
</dbReference>
<dbReference type="RefSeq" id="XP_007874740.1">
    <property type="nucleotide sequence ID" value="XM_007876549.1"/>
</dbReference>
<gene>
    <name evidence="5" type="ORF">PNEG_02715</name>
</gene>
<organism evidence="5 6">
    <name type="scientific">Pneumocystis murina (strain B123)</name>
    <name type="common">Mouse pneumocystis pneumonia agent</name>
    <name type="synonym">Pneumocystis carinii f. sp. muris</name>
    <dbReference type="NCBI Taxonomy" id="1069680"/>
    <lineage>
        <taxon>Eukaryota</taxon>
        <taxon>Fungi</taxon>
        <taxon>Dikarya</taxon>
        <taxon>Ascomycota</taxon>
        <taxon>Taphrinomycotina</taxon>
        <taxon>Pneumocystomycetes</taxon>
        <taxon>Pneumocystaceae</taxon>
        <taxon>Pneumocystis</taxon>
    </lineage>
</organism>
<dbReference type="Proteomes" id="UP000011958">
    <property type="component" value="Unassembled WGS sequence"/>
</dbReference>
<keyword evidence="2 4" id="KW-0689">Ribosomal protein</keyword>
<dbReference type="PROSITE" id="PS00701">
    <property type="entry name" value="RIBOSOMAL_L16_2"/>
    <property type="match status" value="1"/>
</dbReference>
<dbReference type="GO" id="GO:0019843">
    <property type="term" value="F:rRNA binding"/>
    <property type="evidence" value="ECO:0007669"/>
    <property type="project" value="InterPro"/>
</dbReference>
<dbReference type="VEuPathDB" id="FungiDB:PNEG_02715"/>
<dbReference type="InterPro" id="IPR047873">
    <property type="entry name" value="Ribosomal_uL16"/>
</dbReference>
<proteinExistence type="inferred from homology"/>
<keyword evidence="3 4" id="KW-0687">Ribonucleoprotein</keyword>
<dbReference type="GO" id="GO:0003735">
    <property type="term" value="F:structural constituent of ribosome"/>
    <property type="evidence" value="ECO:0007669"/>
    <property type="project" value="EnsemblFungi"/>
</dbReference>
<dbReference type="AlphaFoldDB" id="M7PEP2"/>
<dbReference type="GeneID" id="19896406"/>
<evidence type="ECO:0000256" key="2">
    <source>
        <dbReference type="ARBA" id="ARBA00022980"/>
    </source>
</evidence>
<dbReference type="EMBL" id="AFWA02000007">
    <property type="protein sequence ID" value="EMR08934.1"/>
    <property type="molecule type" value="Genomic_DNA"/>
</dbReference>
<evidence type="ECO:0000256" key="4">
    <source>
        <dbReference type="RuleBase" id="RU004413"/>
    </source>
</evidence>
<dbReference type="HOGENOM" id="CLU_078858_0_0_1"/>
<comment type="similarity">
    <text evidence="1 4">Belongs to the universal ribosomal protein uL16 family.</text>
</comment>
<accession>M7PEP2</accession>
<dbReference type="PRINTS" id="PR00060">
    <property type="entry name" value="RIBOSOMALL16"/>
</dbReference>
<comment type="caution">
    <text evidence="5">The sequence shown here is derived from an EMBL/GenBank/DDBJ whole genome shotgun (WGS) entry which is preliminary data.</text>
</comment>
<dbReference type="NCBIfam" id="TIGR01164">
    <property type="entry name" value="rplP_bact"/>
    <property type="match status" value="1"/>
</dbReference>
<keyword evidence="6" id="KW-1185">Reference proteome</keyword>
<dbReference type="PANTHER" id="PTHR12220:SF13">
    <property type="entry name" value="LARGE RIBOSOMAL SUBUNIT PROTEIN UL16M"/>
    <property type="match status" value="1"/>
</dbReference>
<dbReference type="GO" id="GO:0005762">
    <property type="term" value="C:mitochondrial large ribosomal subunit"/>
    <property type="evidence" value="ECO:0007669"/>
    <property type="project" value="EnsemblFungi"/>
</dbReference>
<protein>
    <submittedName>
        <fullName evidence="5">Ribosomal protein L16</fullName>
    </submittedName>
</protein>
<dbReference type="InterPro" id="IPR020798">
    <property type="entry name" value="Ribosomal_uL16_CS"/>
</dbReference>
<name>M7PEP2_PNEMU</name>
<dbReference type="InterPro" id="IPR036920">
    <property type="entry name" value="Ribosomal_uL16_sf"/>
</dbReference>
<evidence type="ECO:0000313" key="5">
    <source>
        <dbReference type="EMBL" id="EMR08934.1"/>
    </source>
</evidence>
<dbReference type="GO" id="GO:0032543">
    <property type="term" value="P:mitochondrial translation"/>
    <property type="evidence" value="ECO:0007669"/>
    <property type="project" value="EnsemblFungi"/>
</dbReference>
<sequence>MSYSFPCIKRDYFCFFPVKKSQFYGSFLPFLIPISFDRYLYNNYVMMRVRNGHQYAPRRTKYKKAHKGRIPVPIGMSIKGTTIMYGDFGMRLKDQGVRFTAKQLQTAEMQIKRVIKPIKGAKIYTRVSTNIAVCIKGNETRMGKGKGSFDHWAARVPVGRVVFEIGGGGISSEVATEALRKAGYKLPGKWEIIKRDMPGRIGLHYAPYKTLPNEVDT</sequence>
<dbReference type="PANTHER" id="PTHR12220">
    <property type="entry name" value="50S/60S RIBOSOMAL PROTEIN L16"/>
    <property type="match status" value="1"/>
</dbReference>
<dbReference type="Gene3D" id="3.90.1170.10">
    <property type="entry name" value="Ribosomal protein L10e/L16"/>
    <property type="match status" value="1"/>
</dbReference>
<evidence type="ECO:0000313" key="6">
    <source>
        <dbReference type="Proteomes" id="UP000011958"/>
    </source>
</evidence>